<keyword evidence="3" id="KW-1185">Reference proteome</keyword>
<name>A0ABV2CPM9_9RHOO</name>
<evidence type="ECO:0000256" key="1">
    <source>
        <dbReference type="SAM" id="SignalP"/>
    </source>
</evidence>
<feature type="signal peptide" evidence="1">
    <location>
        <begin position="1"/>
        <end position="21"/>
    </location>
</feature>
<sequence length="204" mass="22691">MKHTRTLLLLSLLAMTGCASTRDVRPYNAPTGSNTAGLQIRSEQISGYVFLNLFDNAEACRYPHELTGIKDVMQGKKINASTTLRGDQPETLWLNTFTIDQQLTCRIMITFEPKSKHNYLATIHNEREACQLGLLDITDPVDPVPVKKQFYRAIRSVVDITGSHCRPADLQAELAKAENATHSATSLDDLRALLPRPARAGEEK</sequence>
<dbReference type="Proteomes" id="UP001548590">
    <property type="component" value="Unassembled WGS sequence"/>
</dbReference>
<evidence type="ECO:0008006" key="4">
    <source>
        <dbReference type="Google" id="ProtNLM"/>
    </source>
</evidence>
<comment type="caution">
    <text evidence="2">The sequence shown here is derived from an EMBL/GenBank/DDBJ whole genome shotgun (WGS) entry which is preliminary data.</text>
</comment>
<keyword evidence="1" id="KW-0732">Signal</keyword>
<feature type="chain" id="PRO_5045610916" description="Lipoprotein" evidence="1">
    <location>
        <begin position="22"/>
        <end position="204"/>
    </location>
</feature>
<proteinExistence type="predicted"/>
<protein>
    <recommendedName>
        <fullName evidence="4">Lipoprotein</fullName>
    </recommendedName>
</protein>
<organism evidence="2 3">
    <name type="scientific">Uliginosibacterium paludis</name>
    <dbReference type="NCBI Taxonomy" id="1615952"/>
    <lineage>
        <taxon>Bacteria</taxon>
        <taxon>Pseudomonadati</taxon>
        <taxon>Pseudomonadota</taxon>
        <taxon>Betaproteobacteria</taxon>
        <taxon>Rhodocyclales</taxon>
        <taxon>Zoogloeaceae</taxon>
        <taxon>Uliginosibacterium</taxon>
    </lineage>
</organism>
<evidence type="ECO:0000313" key="2">
    <source>
        <dbReference type="EMBL" id="MET1489868.1"/>
    </source>
</evidence>
<reference evidence="2 3" key="1">
    <citation type="submission" date="2024-07" db="EMBL/GenBank/DDBJ databases">
        <title>Uliginosibacterium paludis KCTC:42655.</title>
        <authorList>
            <person name="Kim M.K."/>
        </authorList>
    </citation>
    <scope>NUCLEOTIDE SEQUENCE [LARGE SCALE GENOMIC DNA]</scope>
    <source>
        <strain evidence="2 3">KCTC 42655</strain>
    </source>
</reference>
<evidence type="ECO:0000313" key="3">
    <source>
        <dbReference type="Proteomes" id="UP001548590"/>
    </source>
</evidence>
<accession>A0ABV2CPM9</accession>
<dbReference type="EMBL" id="JBEWLZ010000004">
    <property type="protein sequence ID" value="MET1489868.1"/>
    <property type="molecule type" value="Genomic_DNA"/>
</dbReference>
<dbReference type="RefSeq" id="WP_345923159.1">
    <property type="nucleotide sequence ID" value="NZ_JBDIVF010000001.1"/>
</dbReference>
<gene>
    <name evidence="2" type="ORF">ABVT11_08520</name>
</gene>
<dbReference type="PROSITE" id="PS51257">
    <property type="entry name" value="PROKAR_LIPOPROTEIN"/>
    <property type="match status" value="1"/>
</dbReference>